<dbReference type="RefSeq" id="WP_256623503.1">
    <property type="nucleotide sequence ID" value="NZ_JTEO01000006.1"/>
</dbReference>
<reference evidence="1 2" key="1">
    <citation type="journal article" date="2011" name="Appl. Environ. Microbiol.">
        <title>Methanogenic archaea isolated from Taiwan's Chelungpu fault.</title>
        <authorList>
            <person name="Wu S.Y."/>
            <person name="Lai M.C."/>
        </authorList>
    </citation>
    <scope>NUCLEOTIDE SEQUENCE [LARGE SCALE GENOMIC DNA]</scope>
    <source>
        <strain evidence="1 2">St545Mb</strain>
    </source>
</reference>
<protein>
    <submittedName>
        <fullName evidence="1">Uncharacterized protein</fullName>
    </submittedName>
</protein>
<dbReference type="EMBL" id="JTEO01000006">
    <property type="protein sequence ID" value="MCQ6963600.1"/>
    <property type="molecule type" value="Genomic_DNA"/>
</dbReference>
<evidence type="ECO:0000313" key="2">
    <source>
        <dbReference type="Proteomes" id="UP001206983"/>
    </source>
</evidence>
<evidence type="ECO:0000313" key="1">
    <source>
        <dbReference type="EMBL" id="MCQ6963600.1"/>
    </source>
</evidence>
<keyword evidence="2" id="KW-1185">Reference proteome</keyword>
<sequence length="71" mass="7570">MDNRDIADPESDGTLQERVEYPNVLLTGTFNFLRGIAYPKSSIKLLGLSGKVVGMEALGGAFFSPGCCSLT</sequence>
<comment type="caution">
    <text evidence="1">The sequence shown here is derived from an EMBL/GenBank/DDBJ whole genome shotgun (WGS) entry which is preliminary data.</text>
</comment>
<name>A0AAE3HBL7_9EURY</name>
<dbReference type="Proteomes" id="UP001206983">
    <property type="component" value="Unassembled WGS sequence"/>
</dbReference>
<proteinExistence type="predicted"/>
<organism evidence="1 2">
    <name type="scientific">Methanolobus chelungpuianus</name>
    <dbReference type="NCBI Taxonomy" id="502115"/>
    <lineage>
        <taxon>Archaea</taxon>
        <taxon>Methanobacteriati</taxon>
        <taxon>Methanobacteriota</taxon>
        <taxon>Stenosarchaea group</taxon>
        <taxon>Methanomicrobia</taxon>
        <taxon>Methanosarcinales</taxon>
        <taxon>Methanosarcinaceae</taxon>
        <taxon>Methanolobus</taxon>
    </lineage>
</organism>
<dbReference type="AlphaFoldDB" id="A0AAE3HBL7"/>
<accession>A0AAE3HBL7</accession>
<gene>
    <name evidence="1" type="ORF">PV02_11010</name>
</gene>